<dbReference type="EMBL" id="HBGU01080976">
    <property type="protein sequence ID" value="CAD9548254.1"/>
    <property type="molecule type" value="Transcribed_RNA"/>
</dbReference>
<evidence type="ECO:0000256" key="1">
    <source>
        <dbReference type="SAM" id="MobiDB-lite"/>
    </source>
</evidence>
<accession>A0A7S2JJI7</accession>
<proteinExistence type="predicted"/>
<protein>
    <submittedName>
        <fullName evidence="2">Uncharacterized protein</fullName>
    </submittedName>
</protein>
<sequence length="130" mass="13936">MVMNATTRPPPHCDHTTSTQNSTTLRLTSNCSVQKAEHPNLRAQNAPLSSSQLTNTLHSDRFGAKMIRNEFVDAALYNASTCRAPALFVDIKESAIVRKPALSGYNPSARGKAPVDSLGCCASLTFCVVA</sequence>
<evidence type="ECO:0000313" key="2">
    <source>
        <dbReference type="EMBL" id="CAD9548254.1"/>
    </source>
</evidence>
<reference evidence="2" key="1">
    <citation type="submission" date="2021-01" db="EMBL/GenBank/DDBJ databases">
        <authorList>
            <person name="Corre E."/>
            <person name="Pelletier E."/>
            <person name="Niang G."/>
            <person name="Scheremetjew M."/>
            <person name="Finn R."/>
            <person name="Kale V."/>
            <person name="Holt S."/>
            <person name="Cochrane G."/>
            <person name="Meng A."/>
            <person name="Brown T."/>
            <person name="Cohen L."/>
        </authorList>
    </citation>
    <scope>NUCLEOTIDE SEQUENCE</scope>
    <source>
        <strain evidence="2">UTEX LB 985</strain>
    </source>
</reference>
<dbReference type="AlphaFoldDB" id="A0A7S2JJI7"/>
<name>A0A7S2JJI7_9EUKA</name>
<organism evidence="2">
    <name type="scientific">Haptolina brevifila</name>
    <dbReference type="NCBI Taxonomy" id="156173"/>
    <lineage>
        <taxon>Eukaryota</taxon>
        <taxon>Haptista</taxon>
        <taxon>Haptophyta</taxon>
        <taxon>Prymnesiophyceae</taxon>
        <taxon>Prymnesiales</taxon>
        <taxon>Prymnesiaceae</taxon>
        <taxon>Haptolina</taxon>
    </lineage>
</organism>
<feature type="region of interest" description="Disordered" evidence="1">
    <location>
        <begin position="1"/>
        <end position="21"/>
    </location>
</feature>
<gene>
    <name evidence="2" type="ORF">CBRE1094_LOCUS44218</name>
</gene>